<organism evidence="1 2">
    <name type="scientific">Juglans regia</name>
    <name type="common">English walnut</name>
    <dbReference type="NCBI Taxonomy" id="51240"/>
    <lineage>
        <taxon>Eukaryota</taxon>
        <taxon>Viridiplantae</taxon>
        <taxon>Streptophyta</taxon>
        <taxon>Embryophyta</taxon>
        <taxon>Tracheophyta</taxon>
        <taxon>Spermatophyta</taxon>
        <taxon>Magnoliopsida</taxon>
        <taxon>eudicotyledons</taxon>
        <taxon>Gunneridae</taxon>
        <taxon>Pentapetalae</taxon>
        <taxon>rosids</taxon>
        <taxon>fabids</taxon>
        <taxon>Fagales</taxon>
        <taxon>Juglandaceae</taxon>
        <taxon>Juglans</taxon>
    </lineage>
</organism>
<evidence type="ECO:0000313" key="2">
    <source>
        <dbReference type="Proteomes" id="UP000619265"/>
    </source>
</evidence>
<evidence type="ECO:0000313" key="1">
    <source>
        <dbReference type="EMBL" id="KAF5476087.1"/>
    </source>
</evidence>
<comment type="caution">
    <text evidence="1">The sequence shown here is derived from an EMBL/GenBank/DDBJ whole genome shotgun (WGS) entry which is preliminary data.</text>
</comment>
<dbReference type="EMBL" id="LIHL02000003">
    <property type="protein sequence ID" value="KAF5476087.1"/>
    <property type="molecule type" value="Genomic_DNA"/>
</dbReference>
<proteinExistence type="predicted"/>
<sequence length="101" mass="11447">TKYETRPMKTPPVFFQPPNSLHIITLTGYPTLCTQGIPTLQTTPKDQKHAQTERDDLYNFPQCSSICFNGGSADLWSLCSVFIARICTRDNEALHIQYQVP</sequence>
<dbReference type="Gramene" id="Jr03_23900_p4">
    <property type="protein sequence ID" value="cds.Jr03_23900_p4"/>
    <property type="gene ID" value="Jr03_23900"/>
</dbReference>
<dbReference type="Proteomes" id="UP000619265">
    <property type="component" value="Unassembled WGS sequence"/>
</dbReference>
<accession>A0A833XRY3</accession>
<feature type="non-terminal residue" evidence="1">
    <location>
        <position position="1"/>
    </location>
</feature>
<protein>
    <submittedName>
        <fullName evidence="1">Uncharacterized protein</fullName>
    </submittedName>
</protein>
<name>A0A833XRY3_JUGRE</name>
<reference evidence="1" key="1">
    <citation type="submission" date="2015-10" db="EMBL/GenBank/DDBJ databases">
        <authorList>
            <person name="Martinez-Garcia P.J."/>
            <person name="Crepeau M.W."/>
            <person name="Puiu D."/>
            <person name="Gonzalez-Ibeas D."/>
            <person name="Whalen J."/>
            <person name="Stevens K."/>
            <person name="Paul R."/>
            <person name="Butterfield T."/>
            <person name="Britton M."/>
            <person name="Reagan R."/>
            <person name="Chakraborty S."/>
            <person name="Walawage S.L."/>
            <person name="Vasquez-Gross H.A."/>
            <person name="Cardeno C."/>
            <person name="Famula R."/>
            <person name="Pratt K."/>
            <person name="Kuruganti S."/>
            <person name="Aradhya M.K."/>
            <person name="Leslie C.A."/>
            <person name="Dandekar A.M."/>
            <person name="Salzberg S.L."/>
            <person name="Wegrzyn J.L."/>
            <person name="Langley C.H."/>
            <person name="Neale D.B."/>
        </authorList>
    </citation>
    <scope>NUCLEOTIDE SEQUENCE</scope>
    <source>
        <tissue evidence="1">Leaves</tissue>
    </source>
</reference>
<gene>
    <name evidence="1" type="ORF">F2P56_007829</name>
</gene>
<dbReference type="AlphaFoldDB" id="A0A833XRY3"/>
<reference evidence="1" key="2">
    <citation type="submission" date="2020-03" db="EMBL/GenBank/DDBJ databases">
        <title>Walnut 2.0.</title>
        <authorList>
            <person name="Marrano A."/>
            <person name="Britton M."/>
            <person name="Zimin A.V."/>
            <person name="Zaini P.A."/>
            <person name="Workman R."/>
            <person name="Puiu D."/>
            <person name="Bianco L."/>
            <person name="Allen B.J."/>
            <person name="Troggio M."/>
            <person name="Leslie C.A."/>
            <person name="Timp W."/>
            <person name="Dendekar A."/>
            <person name="Salzberg S.L."/>
            <person name="Neale D.B."/>
        </authorList>
    </citation>
    <scope>NUCLEOTIDE SEQUENCE</scope>
    <source>
        <tissue evidence="1">Leaves</tissue>
    </source>
</reference>